<dbReference type="EMBL" id="JAPTGG010000012">
    <property type="protein sequence ID" value="MCZ0866355.1"/>
    <property type="molecule type" value="Genomic_DNA"/>
</dbReference>
<proteinExistence type="predicted"/>
<dbReference type="Proteomes" id="UP001069090">
    <property type="component" value="Unassembled WGS sequence"/>
</dbReference>
<protein>
    <submittedName>
        <fullName evidence="1">Uncharacterized protein</fullName>
    </submittedName>
</protein>
<evidence type="ECO:0000313" key="2">
    <source>
        <dbReference type="Proteomes" id="UP001069090"/>
    </source>
</evidence>
<dbReference type="AlphaFoldDB" id="A0A9J6RP77"/>
<sequence length="349" mass="38120">MKQHKAAPTNNTATQFVNLANHYVSYDVVEDNNSWALSLSAVNIDCASNLMAHDLTIELLDSHYQPLPLLQISPTTGPLPAITFKAVSSYFMLAHFAKTQVPAAYLSLGLLGCHVVTELRLTHAKPSHTGQQQDPNFIGYYQDQAIFCAPPAPPPPPAKCCCVASFTPPNGNLPVNTTQATGRIYLFPDPWIIRATFTDNNNCACNACEYRQEIKGQITAQQPGFIALPVQGLPPLNFKPPQQPGGKPQPVYIDPNQFQLDTIGDAANPGSFKAAYGYKPSKNPGMESYKNSGCSYWCLDSPSTHFGVAAAPKGTIISIDITFKGYFEDIACTGRKNEQTWKWVQSYTV</sequence>
<comment type="caution">
    <text evidence="1">The sequence shown here is derived from an EMBL/GenBank/DDBJ whole genome shotgun (WGS) entry which is preliminary data.</text>
</comment>
<evidence type="ECO:0000313" key="1">
    <source>
        <dbReference type="EMBL" id="MCZ0866355.1"/>
    </source>
</evidence>
<dbReference type="RefSeq" id="WP_258332519.1">
    <property type="nucleotide sequence ID" value="NZ_JAPTGG010000012.1"/>
</dbReference>
<gene>
    <name evidence="1" type="ORF">O0V09_14175</name>
</gene>
<name>A0A9J6RP77_9GAMM</name>
<reference evidence="1 2" key="1">
    <citation type="submission" date="2022-12" db="EMBL/GenBank/DDBJ databases">
        <title>Dasania phycosphaerae sp. nov., isolated from particulate material of the south coast of Korea.</title>
        <authorList>
            <person name="Jiang Y."/>
        </authorList>
    </citation>
    <scope>NUCLEOTIDE SEQUENCE [LARGE SCALE GENOMIC DNA]</scope>
    <source>
        <strain evidence="1 2">GY-19</strain>
    </source>
</reference>
<organism evidence="1 2">
    <name type="scientific">Dasania phycosphaerae</name>
    <dbReference type="NCBI Taxonomy" id="2950436"/>
    <lineage>
        <taxon>Bacteria</taxon>
        <taxon>Pseudomonadati</taxon>
        <taxon>Pseudomonadota</taxon>
        <taxon>Gammaproteobacteria</taxon>
        <taxon>Cellvibrionales</taxon>
        <taxon>Spongiibacteraceae</taxon>
        <taxon>Dasania</taxon>
    </lineage>
</organism>
<accession>A0A9J6RP77</accession>
<keyword evidence="2" id="KW-1185">Reference proteome</keyword>